<gene>
    <name evidence="2" type="ORF">R69888_02531</name>
</gene>
<proteinExistence type="predicted"/>
<reference evidence="2 3" key="1">
    <citation type="submission" date="2021-02" db="EMBL/GenBank/DDBJ databases">
        <authorList>
            <person name="Vanwijnsberghe S."/>
        </authorList>
    </citation>
    <scope>NUCLEOTIDE SEQUENCE [LARGE SCALE GENOMIC DNA]</scope>
    <source>
        <strain evidence="2 3">LMG 31837</strain>
    </source>
</reference>
<dbReference type="Proteomes" id="UP000672526">
    <property type="component" value="Unassembled WGS sequence"/>
</dbReference>
<protein>
    <submittedName>
        <fullName evidence="2">Uncharacterized protein</fullName>
    </submittedName>
</protein>
<feature type="compositionally biased region" description="Low complexity" evidence="1">
    <location>
        <begin position="77"/>
        <end position="90"/>
    </location>
</feature>
<name>A0ABN7LDJ3_9BURK</name>
<feature type="region of interest" description="Disordered" evidence="1">
    <location>
        <begin position="77"/>
        <end position="154"/>
    </location>
</feature>
<evidence type="ECO:0000313" key="3">
    <source>
        <dbReference type="Proteomes" id="UP000672526"/>
    </source>
</evidence>
<keyword evidence="3" id="KW-1185">Reference proteome</keyword>
<dbReference type="EMBL" id="CAJNBK010000005">
    <property type="protein sequence ID" value="CAE6741425.1"/>
    <property type="molecule type" value="Genomic_DNA"/>
</dbReference>
<organism evidence="2 3">
    <name type="scientific">Paraburkholderia haematera</name>
    <dbReference type="NCBI Taxonomy" id="2793077"/>
    <lineage>
        <taxon>Bacteria</taxon>
        <taxon>Pseudomonadati</taxon>
        <taxon>Pseudomonadota</taxon>
        <taxon>Betaproteobacteria</taxon>
        <taxon>Burkholderiales</taxon>
        <taxon>Burkholderiaceae</taxon>
        <taxon>Paraburkholderia</taxon>
    </lineage>
</organism>
<evidence type="ECO:0000313" key="2">
    <source>
        <dbReference type="EMBL" id="CAE6741425.1"/>
    </source>
</evidence>
<feature type="compositionally biased region" description="Polar residues" evidence="1">
    <location>
        <begin position="134"/>
        <end position="154"/>
    </location>
</feature>
<accession>A0ABN7LDJ3</accession>
<comment type="caution">
    <text evidence="2">The sequence shown here is derived from an EMBL/GenBank/DDBJ whole genome shotgun (WGS) entry which is preliminary data.</text>
</comment>
<sequence length="212" mass="22383">MRRSNYLSTPSDSQRHIPTLRLSHAAWLLIALCNAGTAHTQTDWNSSSTNKGSYAATYGTYSDDTSDTESDYTALVPRQSSLPPSSSFASTGTHQGSTSRRSASATSRSALDSSFTGNTGTSASRAARSKNRSVTDPTSSDYMGQSDTDAGSYMTTTLSPKAGARATGSKNRALKNIDAGAPGIYLGGQYRTTDDASAIYAPAWKADPYPVY</sequence>
<feature type="compositionally biased region" description="Low complexity" evidence="1">
    <location>
        <begin position="97"/>
        <end position="114"/>
    </location>
</feature>
<evidence type="ECO:0000256" key="1">
    <source>
        <dbReference type="SAM" id="MobiDB-lite"/>
    </source>
</evidence>